<dbReference type="Proteomes" id="UP001497382">
    <property type="component" value="Unassembled WGS sequence"/>
</dbReference>
<comment type="cofactor">
    <cofactor evidence="1 20">
        <name>Mn(2+)</name>
        <dbReference type="ChEBI" id="CHEBI:29035"/>
    </cofactor>
</comment>
<evidence type="ECO:0000256" key="10">
    <source>
        <dbReference type="ARBA" id="ARBA00022734"/>
    </source>
</evidence>
<dbReference type="CDD" id="cd23439">
    <property type="entry name" value="beta-trefoil_Ricin_GALNT10-like"/>
    <property type="match status" value="1"/>
</dbReference>
<evidence type="ECO:0000256" key="4">
    <source>
        <dbReference type="ARBA" id="ARBA00005680"/>
    </source>
</evidence>
<dbReference type="GO" id="GO:0004653">
    <property type="term" value="F:polypeptide N-acetylgalactosaminyltransferase activity"/>
    <property type="evidence" value="ECO:0007669"/>
    <property type="project" value="UniProtKB-EC"/>
</dbReference>
<evidence type="ECO:0000256" key="1">
    <source>
        <dbReference type="ARBA" id="ARBA00001936"/>
    </source>
</evidence>
<comment type="subcellular location">
    <subcellularLocation>
        <location evidence="2 20">Golgi apparatus membrane</location>
        <topology evidence="2 20">Single-pass type II membrane protein</topology>
    </subcellularLocation>
</comment>
<dbReference type="InterPro" id="IPR000772">
    <property type="entry name" value="Ricin_B_lectin"/>
</dbReference>
<keyword evidence="14" id="KW-0472">Membrane</keyword>
<dbReference type="SUPFAM" id="SSF50370">
    <property type="entry name" value="Ricin B-like lectins"/>
    <property type="match status" value="1"/>
</dbReference>
<keyword evidence="15 20" id="KW-1015">Disulfide bond</keyword>
<evidence type="ECO:0000256" key="2">
    <source>
        <dbReference type="ARBA" id="ARBA00004323"/>
    </source>
</evidence>
<dbReference type="EMBL" id="CAXIEN010000063">
    <property type="protein sequence ID" value="CAL1272725.1"/>
    <property type="molecule type" value="Genomic_DNA"/>
</dbReference>
<dbReference type="FunFam" id="3.90.550.10:FF:000029">
    <property type="entry name" value="Polypeptide N-acetylgalactosaminyltransferase"/>
    <property type="match status" value="1"/>
</dbReference>
<evidence type="ECO:0000256" key="12">
    <source>
        <dbReference type="ARBA" id="ARBA00022989"/>
    </source>
</evidence>
<keyword evidence="11" id="KW-0735">Signal-anchor</keyword>
<evidence type="ECO:0000256" key="5">
    <source>
        <dbReference type="ARBA" id="ARBA00012644"/>
    </source>
</evidence>
<comment type="catalytic activity">
    <reaction evidence="18">
        <text>L-threonyl-[protein] + UDP-N-acetyl-alpha-D-galactosamine = a 3-O-[N-acetyl-alpha-D-galactosaminyl]-L-threonyl-[protein] + UDP + H(+)</text>
        <dbReference type="Rhea" id="RHEA:52424"/>
        <dbReference type="Rhea" id="RHEA-COMP:11060"/>
        <dbReference type="Rhea" id="RHEA-COMP:11689"/>
        <dbReference type="ChEBI" id="CHEBI:15378"/>
        <dbReference type="ChEBI" id="CHEBI:30013"/>
        <dbReference type="ChEBI" id="CHEBI:58223"/>
        <dbReference type="ChEBI" id="CHEBI:67138"/>
        <dbReference type="ChEBI" id="CHEBI:87075"/>
        <dbReference type="EC" id="2.4.1.41"/>
    </reaction>
</comment>
<evidence type="ECO:0000256" key="15">
    <source>
        <dbReference type="ARBA" id="ARBA00023157"/>
    </source>
</evidence>
<dbReference type="AlphaFoldDB" id="A0AAV1ZLW9"/>
<dbReference type="InterPro" id="IPR045885">
    <property type="entry name" value="GalNAc-T"/>
</dbReference>
<keyword evidence="23" id="KW-1185">Reference proteome</keyword>
<feature type="domain" description="Ricin B lectin" evidence="21">
    <location>
        <begin position="463"/>
        <end position="590"/>
    </location>
</feature>
<dbReference type="Gene3D" id="3.90.550.10">
    <property type="entry name" value="Spore Coat Polysaccharide Biosynthesis Protein SpsA, Chain A"/>
    <property type="match status" value="1"/>
</dbReference>
<keyword evidence="16" id="KW-0325">Glycoprotein</keyword>
<gene>
    <name evidence="22" type="ORF">LARSCL_LOCUS6553</name>
</gene>
<proteinExistence type="inferred from homology"/>
<protein>
    <recommendedName>
        <fullName evidence="5 20">Polypeptide N-acetylgalactosaminyltransferase</fullName>
        <ecNumber evidence="20">2.4.1.-</ecNumber>
    </recommendedName>
    <alternativeName>
        <fullName evidence="20">Protein-UDP acetylgalactosaminyltransferase</fullName>
    </alternativeName>
</protein>
<evidence type="ECO:0000256" key="3">
    <source>
        <dbReference type="ARBA" id="ARBA00004922"/>
    </source>
</evidence>
<keyword evidence="6 20" id="KW-0328">Glycosyltransferase</keyword>
<keyword evidence="8" id="KW-0812">Transmembrane</keyword>
<dbReference type="CDD" id="cd02510">
    <property type="entry name" value="pp-GalNAc-T"/>
    <property type="match status" value="1"/>
</dbReference>
<evidence type="ECO:0000256" key="20">
    <source>
        <dbReference type="RuleBase" id="RU361242"/>
    </source>
</evidence>
<organism evidence="22 23">
    <name type="scientific">Larinioides sclopetarius</name>
    <dbReference type="NCBI Taxonomy" id="280406"/>
    <lineage>
        <taxon>Eukaryota</taxon>
        <taxon>Metazoa</taxon>
        <taxon>Ecdysozoa</taxon>
        <taxon>Arthropoda</taxon>
        <taxon>Chelicerata</taxon>
        <taxon>Arachnida</taxon>
        <taxon>Araneae</taxon>
        <taxon>Araneomorphae</taxon>
        <taxon>Entelegynae</taxon>
        <taxon>Araneoidea</taxon>
        <taxon>Araneidae</taxon>
        <taxon>Larinioides</taxon>
    </lineage>
</organism>
<dbReference type="PANTHER" id="PTHR11675:SF134">
    <property type="entry name" value="N-ACETYLGALACTOSAMINYLTRANSFERASE 4-RELATED"/>
    <property type="match status" value="1"/>
</dbReference>
<evidence type="ECO:0000256" key="17">
    <source>
        <dbReference type="ARBA" id="ARBA00023211"/>
    </source>
</evidence>
<dbReference type="InterPro" id="IPR035992">
    <property type="entry name" value="Ricin_B-like_lectins"/>
</dbReference>
<dbReference type="GO" id="GO:0006493">
    <property type="term" value="P:protein O-linked glycosylation"/>
    <property type="evidence" value="ECO:0007669"/>
    <property type="project" value="TreeGrafter"/>
</dbReference>
<evidence type="ECO:0000256" key="11">
    <source>
        <dbReference type="ARBA" id="ARBA00022968"/>
    </source>
</evidence>
<evidence type="ECO:0000259" key="21">
    <source>
        <dbReference type="SMART" id="SM00458"/>
    </source>
</evidence>
<dbReference type="GO" id="GO:0030246">
    <property type="term" value="F:carbohydrate binding"/>
    <property type="evidence" value="ECO:0007669"/>
    <property type="project" value="UniProtKB-KW"/>
</dbReference>
<comment type="caution">
    <text evidence="22">The sequence shown here is derived from an EMBL/GenBank/DDBJ whole genome shotgun (WGS) entry which is preliminary data.</text>
</comment>
<dbReference type="GO" id="GO:0046872">
    <property type="term" value="F:metal ion binding"/>
    <property type="evidence" value="ECO:0007669"/>
    <property type="project" value="UniProtKB-KW"/>
</dbReference>
<comment type="catalytic activity">
    <reaction evidence="19">
        <text>L-seryl-[protein] + UDP-N-acetyl-alpha-D-galactosamine = a 3-O-[N-acetyl-alpha-D-galactosaminyl]-L-seryl-[protein] + UDP + H(+)</text>
        <dbReference type="Rhea" id="RHEA:23956"/>
        <dbReference type="Rhea" id="RHEA-COMP:9863"/>
        <dbReference type="Rhea" id="RHEA-COMP:12788"/>
        <dbReference type="ChEBI" id="CHEBI:15378"/>
        <dbReference type="ChEBI" id="CHEBI:29999"/>
        <dbReference type="ChEBI" id="CHEBI:53604"/>
        <dbReference type="ChEBI" id="CHEBI:58223"/>
        <dbReference type="ChEBI" id="CHEBI:67138"/>
        <dbReference type="EC" id="2.4.1.41"/>
    </reaction>
</comment>
<evidence type="ECO:0000256" key="14">
    <source>
        <dbReference type="ARBA" id="ARBA00023136"/>
    </source>
</evidence>
<reference evidence="22 23" key="1">
    <citation type="submission" date="2024-04" db="EMBL/GenBank/DDBJ databases">
        <authorList>
            <person name="Rising A."/>
            <person name="Reimegard J."/>
            <person name="Sonavane S."/>
            <person name="Akerstrom W."/>
            <person name="Nylinder S."/>
            <person name="Hedman E."/>
            <person name="Kallberg Y."/>
        </authorList>
    </citation>
    <scope>NUCLEOTIDE SEQUENCE [LARGE SCALE GENOMIC DNA]</scope>
</reference>
<evidence type="ECO:0000256" key="8">
    <source>
        <dbReference type="ARBA" id="ARBA00022692"/>
    </source>
</evidence>
<dbReference type="Pfam" id="PF00535">
    <property type="entry name" value="Glycos_transf_2"/>
    <property type="match status" value="1"/>
</dbReference>
<dbReference type="InterPro" id="IPR001173">
    <property type="entry name" value="Glyco_trans_2-like"/>
</dbReference>
<evidence type="ECO:0000256" key="19">
    <source>
        <dbReference type="ARBA" id="ARBA00052209"/>
    </source>
</evidence>
<keyword evidence="10 20" id="KW-0430">Lectin</keyword>
<evidence type="ECO:0000256" key="18">
    <source>
        <dbReference type="ARBA" id="ARBA00050905"/>
    </source>
</evidence>
<sequence>MARRKRKRLCRMFLTICIAVFCVGLLLRAAVTTLGLRTFVVVDLDPEESDTSKYHDPGMHILRQKNTPEKKSWFIQTKNVVIPHGPGEMGTPFFLPRELENTKNELYKANGFNALVSDFISLNRTLPDIRHSRCRVKEYLSKLPKVSFVIPFHNEHWSTLLRTVTSVVNRSPPELIYEIILVDDYSTKPQLKSSLNDYLQSNFPMVRVIRAQKREGLIRARLLGAKAAKGDILLFLDSHTEANVNWLPPLLEPIAMDKKTVTCPFIDVIDFETLAYRAQDEGARGAFDWELYYKRLPLLPDDLKHPDQPFNSTSRSPVMAGGLFAINREFFWELGGYDEGLDVWGGEQYELSFKIWQCGGQILDVPCSRVGHIYKKFAPYPNPGIGDFVGRNYKRVAEVWMDEYKEYLYMRRPHYKDLDVGNLTEQKNLRKRLKCKPFKWFMETIAFDLPKKYPPVEPPDYAKGEIRNLGSNLCIDTKNRGQKERFGLEKCIKDDASQKGEQQFVLSWHKDIRPLKRNLCFDVSSSERRAPVVLWKCHDMQGNQLWKFEVETSHLIHLLTGGCLDCDSESREIFMNPCDQNRETQKWSFEMVNFTANQNW</sequence>
<keyword evidence="9" id="KW-0479">Metal-binding</keyword>
<keyword evidence="12" id="KW-1133">Transmembrane helix</keyword>
<dbReference type="SUPFAM" id="SSF53448">
    <property type="entry name" value="Nucleotide-diphospho-sugar transferases"/>
    <property type="match status" value="1"/>
</dbReference>
<comment type="pathway">
    <text evidence="3 20">Protein modification; protein glycosylation.</text>
</comment>
<comment type="similarity">
    <text evidence="4 20">Belongs to the glycosyltransferase 2 family. GalNAc-T subfamily.</text>
</comment>
<keyword evidence="17 20" id="KW-0464">Manganese</keyword>
<dbReference type="Pfam" id="PF00652">
    <property type="entry name" value="Ricin_B_lectin"/>
    <property type="match status" value="1"/>
</dbReference>
<dbReference type="PROSITE" id="PS50231">
    <property type="entry name" value="RICIN_B_LECTIN"/>
    <property type="match status" value="1"/>
</dbReference>
<evidence type="ECO:0000256" key="6">
    <source>
        <dbReference type="ARBA" id="ARBA00022676"/>
    </source>
</evidence>
<evidence type="ECO:0000256" key="16">
    <source>
        <dbReference type="ARBA" id="ARBA00023180"/>
    </source>
</evidence>
<evidence type="ECO:0000256" key="9">
    <source>
        <dbReference type="ARBA" id="ARBA00022723"/>
    </source>
</evidence>
<dbReference type="Gene3D" id="2.80.10.50">
    <property type="match status" value="1"/>
</dbReference>
<evidence type="ECO:0000313" key="23">
    <source>
        <dbReference type="Proteomes" id="UP001497382"/>
    </source>
</evidence>
<dbReference type="EC" id="2.4.1.-" evidence="20"/>
<name>A0AAV1ZLW9_9ARAC</name>
<dbReference type="PANTHER" id="PTHR11675">
    <property type="entry name" value="N-ACETYLGALACTOSAMINYLTRANSFERASE"/>
    <property type="match status" value="1"/>
</dbReference>
<keyword evidence="7 20" id="KW-0808">Transferase</keyword>
<dbReference type="FunFam" id="2.80.10.50:FF:000011">
    <property type="entry name" value="Polypeptide N-acetylgalactosaminyltransferase"/>
    <property type="match status" value="1"/>
</dbReference>
<keyword evidence="13 20" id="KW-0333">Golgi apparatus</keyword>
<dbReference type="InterPro" id="IPR029044">
    <property type="entry name" value="Nucleotide-diphossugar_trans"/>
</dbReference>
<evidence type="ECO:0000256" key="13">
    <source>
        <dbReference type="ARBA" id="ARBA00023034"/>
    </source>
</evidence>
<dbReference type="GO" id="GO:0000139">
    <property type="term" value="C:Golgi membrane"/>
    <property type="evidence" value="ECO:0007669"/>
    <property type="project" value="UniProtKB-SubCell"/>
</dbReference>
<evidence type="ECO:0000256" key="7">
    <source>
        <dbReference type="ARBA" id="ARBA00022679"/>
    </source>
</evidence>
<dbReference type="SMART" id="SM00458">
    <property type="entry name" value="RICIN"/>
    <property type="match status" value="1"/>
</dbReference>
<accession>A0AAV1ZLW9</accession>
<evidence type="ECO:0000313" key="22">
    <source>
        <dbReference type="EMBL" id="CAL1272725.1"/>
    </source>
</evidence>